<evidence type="ECO:0000313" key="1">
    <source>
        <dbReference type="EMBL" id="QNE89360.1"/>
    </source>
</evidence>
<gene>
    <name evidence="1" type="ORF">H0194_10040</name>
</gene>
<dbReference type="KEGG" id="cik:H0194_10040"/>
<keyword evidence="2" id="KW-1185">Reference proteome</keyword>
<reference evidence="1 2" key="1">
    <citation type="submission" date="2020-07" db="EMBL/GenBank/DDBJ databases">
        <title>Complete genome and description of Corynebacterium incognita strain Marseille-Q3630 sp. nov.</title>
        <authorList>
            <person name="Boxberger M."/>
        </authorList>
    </citation>
    <scope>NUCLEOTIDE SEQUENCE [LARGE SCALE GENOMIC DNA]</scope>
    <source>
        <strain evidence="1 2">Marseille-Q3630</strain>
    </source>
</reference>
<organism evidence="1 2">
    <name type="scientific">Corynebacterium incognita</name>
    <dbReference type="NCBI Taxonomy" id="2754725"/>
    <lineage>
        <taxon>Bacteria</taxon>
        <taxon>Bacillati</taxon>
        <taxon>Actinomycetota</taxon>
        <taxon>Actinomycetes</taxon>
        <taxon>Mycobacteriales</taxon>
        <taxon>Corynebacteriaceae</taxon>
        <taxon>Corynebacterium</taxon>
    </lineage>
</organism>
<dbReference type="RefSeq" id="WP_185175735.1">
    <property type="nucleotide sequence ID" value="NZ_CP059404.1"/>
</dbReference>
<dbReference type="Proteomes" id="UP000515743">
    <property type="component" value="Chromosome"/>
</dbReference>
<sequence length="100" mass="11198">MMSQDLFEDVEKQYSLYRITSFTQESQVLGDPEDFTDGEPTADQAEVMEGMLAENQGKALTYDESFGLWIAGAEEDIARMFADRDEFVDALENGEDPGVV</sequence>
<dbReference type="EMBL" id="CP059404">
    <property type="protein sequence ID" value="QNE89360.1"/>
    <property type="molecule type" value="Genomic_DNA"/>
</dbReference>
<accession>A0A7G7CP44</accession>
<name>A0A7G7CP44_9CORY</name>
<proteinExistence type="predicted"/>
<protein>
    <submittedName>
        <fullName evidence="1">Molecular chaperone GrpE</fullName>
    </submittedName>
</protein>
<dbReference type="AlphaFoldDB" id="A0A7G7CP44"/>
<evidence type="ECO:0000313" key="2">
    <source>
        <dbReference type="Proteomes" id="UP000515743"/>
    </source>
</evidence>